<dbReference type="SUPFAM" id="SSF52413">
    <property type="entry name" value="UDP-glucose/GDP-mannose dehydrogenase C-terminal domain"/>
    <property type="match status" value="1"/>
</dbReference>
<comment type="catalytic activity">
    <reaction evidence="6 7">
        <text>UDP-alpha-D-glucose + 2 NAD(+) + H2O = UDP-alpha-D-glucuronate + 2 NADH + 3 H(+)</text>
        <dbReference type="Rhea" id="RHEA:23596"/>
        <dbReference type="ChEBI" id="CHEBI:15377"/>
        <dbReference type="ChEBI" id="CHEBI:15378"/>
        <dbReference type="ChEBI" id="CHEBI:57540"/>
        <dbReference type="ChEBI" id="CHEBI:57945"/>
        <dbReference type="ChEBI" id="CHEBI:58052"/>
        <dbReference type="ChEBI" id="CHEBI:58885"/>
        <dbReference type="EC" id="1.1.1.22"/>
    </reaction>
</comment>
<dbReference type="InterPro" id="IPR036220">
    <property type="entry name" value="UDP-Glc/GDP-Man_DH_C_sf"/>
</dbReference>
<evidence type="ECO:0000256" key="1">
    <source>
        <dbReference type="ARBA" id="ARBA00004701"/>
    </source>
</evidence>
<evidence type="ECO:0000256" key="3">
    <source>
        <dbReference type="ARBA" id="ARBA00012954"/>
    </source>
</evidence>
<feature type="binding site" evidence="10">
    <location>
        <position position="329"/>
    </location>
    <ligand>
        <name>NAD(+)</name>
        <dbReference type="ChEBI" id="CHEBI:57540"/>
    </ligand>
</feature>
<proteinExistence type="inferred from homology"/>
<dbReference type="PANTHER" id="PTHR43750">
    <property type="entry name" value="UDP-GLUCOSE 6-DEHYDROGENASE TUAD"/>
    <property type="match status" value="1"/>
</dbReference>
<dbReference type="SMART" id="SM00984">
    <property type="entry name" value="UDPG_MGDP_dh_C"/>
    <property type="match status" value="1"/>
</dbReference>
<reference evidence="13 14" key="1">
    <citation type="submission" date="2017-09" db="EMBL/GenBank/DDBJ databases">
        <title>Large-scale bioinformatics analysis of Bacillus genomes uncovers conserved roles of natural products in bacterial physiology.</title>
        <authorList>
            <consortium name="Agbiome Team Llc"/>
            <person name="Bleich R.M."/>
            <person name="Kirk G.J."/>
            <person name="Santa Maria K.C."/>
            <person name="Allen S.E."/>
            <person name="Farag S."/>
            <person name="Shank E.A."/>
            <person name="Bowers A."/>
        </authorList>
    </citation>
    <scope>NUCLEOTIDE SEQUENCE [LARGE SCALE GENOMIC DNA]</scope>
    <source>
        <strain evidence="13 14">AFS003229</strain>
    </source>
</reference>
<feature type="binding site" evidence="10">
    <location>
        <position position="265"/>
    </location>
    <ligand>
        <name>NAD(+)</name>
        <dbReference type="ChEBI" id="CHEBI:57540"/>
    </ligand>
</feature>
<dbReference type="PANTHER" id="PTHR43750:SF4">
    <property type="entry name" value="UDP-GLUCOSE 6-DEHYDROGENASE YWQF"/>
    <property type="match status" value="1"/>
</dbReference>
<dbReference type="NCBIfam" id="TIGR03026">
    <property type="entry name" value="NDP-sugDHase"/>
    <property type="match status" value="1"/>
</dbReference>
<dbReference type="InterPro" id="IPR001732">
    <property type="entry name" value="UDP-Glc/GDP-Man_DH_N"/>
</dbReference>
<dbReference type="Pfam" id="PF00984">
    <property type="entry name" value="UDPG_MGDP_dh"/>
    <property type="match status" value="1"/>
</dbReference>
<keyword evidence="4 7" id="KW-0560">Oxidoreductase</keyword>
<evidence type="ECO:0000256" key="7">
    <source>
        <dbReference type="PIRNR" id="PIRNR000124"/>
    </source>
</evidence>
<dbReference type="Proteomes" id="UP000220106">
    <property type="component" value="Unassembled WGS sequence"/>
</dbReference>
<feature type="binding site" evidence="10">
    <location>
        <position position="157"/>
    </location>
    <ligand>
        <name>NAD(+)</name>
        <dbReference type="ChEBI" id="CHEBI:57540"/>
    </ligand>
</feature>
<dbReference type="InterPro" id="IPR036291">
    <property type="entry name" value="NAD(P)-bd_dom_sf"/>
</dbReference>
<dbReference type="InterPro" id="IPR017476">
    <property type="entry name" value="UDP-Glc/GDP-Man"/>
</dbReference>
<feature type="binding site" evidence="10">
    <location>
        <position position="87"/>
    </location>
    <ligand>
        <name>NAD(+)</name>
        <dbReference type="ChEBI" id="CHEBI:57540"/>
    </ligand>
</feature>
<feature type="binding site" evidence="10">
    <location>
        <position position="31"/>
    </location>
    <ligand>
        <name>NAD(+)</name>
        <dbReference type="ChEBI" id="CHEBI:57540"/>
    </ligand>
</feature>
<feature type="binding site" evidence="9">
    <location>
        <position position="259"/>
    </location>
    <ligand>
        <name>substrate</name>
    </ligand>
</feature>
<dbReference type="PIRSF" id="PIRSF000124">
    <property type="entry name" value="UDPglc_GDPman_dh"/>
    <property type="match status" value="1"/>
</dbReference>
<sequence>MKNITIVGTGHVGLVTGVTLAEIGHQVVCYDINENDIALMKAGISPFYEPELTDLLKKNLNKGQLFFTGDPKLALVDAEIIYIAVGTPTAENGSVDLSYIKEAAKTIAENITKQEVIVVTKSTVPVGTNKLIQQVIVTNLTNEVNVNIVSNPEFLREGSAIYDTFSADRIVIGSDCEKAASIIEEIHRPFGITIFITDLLSAEMIKYSSNAFLATKISFINEIANLCEKVGANIEEVAHGMGLDFRIGTQFLKAGIGFGGSCFPKDTRGLIQQATEAGQSLEILEAVIKVNKQQKYSLMNKAKQRFGNLKDKKIAILGLAFKPNTNDVRESIAIDIASELTMQGALVTAYDPLALEEAKQILGEKIQYALSIEEAITNTDMVFIATDWDEFKDFPLEKYEMLMKHPIIFDGKNSYSLDEISEYNIEYYSVGRPFLNKSNFYNLK</sequence>
<dbReference type="EC" id="1.1.1.22" evidence="3 7"/>
<feature type="domain" description="UDP-glucose/GDP-mannose dehydrogenase C-terminal" evidence="11">
    <location>
        <begin position="315"/>
        <end position="417"/>
    </location>
</feature>
<evidence type="ECO:0000313" key="12">
    <source>
        <dbReference type="EMBL" id="AXN40072.1"/>
    </source>
</evidence>
<feature type="binding site" evidence="9">
    <location>
        <begin position="251"/>
        <end position="255"/>
    </location>
    <ligand>
        <name>substrate</name>
    </ligand>
</feature>
<dbReference type="InterPro" id="IPR014027">
    <property type="entry name" value="UDP-Glc/GDP-Man_DH_C"/>
</dbReference>
<gene>
    <name evidence="13" type="ORF">CN689_22865</name>
    <name evidence="12" type="ORF">DTO10_18030</name>
</gene>
<name>A0AAX0RYP8_9BACI</name>
<dbReference type="SUPFAM" id="SSF48179">
    <property type="entry name" value="6-phosphogluconate dehydrogenase C-terminal domain-like"/>
    <property type="match status" value="1"/>
</dbReference>
<comment type="pathway">
    <text evidence="1">Nucleotide-sugar biosynthesis; UDP-alpha-D-glucuronate biosynthesis; UDP-alpha-D-glucuronate from UDP-alpha-D-glucose: step 1/1.</text>
</comment>
<evidence type="ECO:0000256" key="10">
    <source>
        <dbReference type="PIRSR" id="PIRSR500134-3"/>
    </source>
</evidence>
<feature type="binding site" evidence="9">
    <location>
        <position position="322"/>
    </location>
    <ligand>
        <name>substrate</name>
    </ligand>
</feature>
<dbReference type="EMBL" id="NUEQ01000092">
    <property type="protein sequence ID" value="PEJ27923.1"/>
    <property type="molecule type" value="Genomic_DNA"/>
</dbReference>
<feature type="active site" description="Nucleophile" evidence="8">
    <location>
        <position position="262"/>
    </location>
</feature>
<keyword evidence="5 7" id="KW-0520">NAD</keyword>
<dbReference type="Gene3D" id="1.20.5.100">
    <property type="entry name" value="Cytochrome c1, transmembrane anchor, C-terminal"/>
    <property type="match status" value="1"/>
</dbReference>
<evidence type="ECO:0000256" key="9">
    <source>
        <dbReference type="PIRSR" id="PIRSR500134-2"/>
    </source>
</evidence>
<dbReference type="Pfam" id="PF03720">
    <property type="entry name" value="UDPG_MGDP_dh_C"/>
    <property type="match status" value="1"/>
</dbReference>
<dbReference type="InterPro" id="IPR028357">
    <property type="entry name" value="UDPglc_DH_bac"/>
</dbReference>
<feature type="binding site" evidence="9">
    <location>
        <position position="206"/>
    </location>
    <ligand>
        <name>substrate</name>
    </ligand>
</feature>
<dbReference type="GO" id="GO:0000271">
    <property type="term" value="P:polysaccharide biosynthetic process"/>
    <property type="evidence" value="ECO:0007669"/>
    <property type="project" value="InterPro"/>
</dbReference>
<keyword evidence="15" id="KW-1185">Reference proteome</keyword>
<dbReference type="GO" id="GO:0003979">
    <property type="term" value="F:UDP-glucose 6-dehydrogenase activity"/>
    <property type="evidence" value="ECO:0007669"/>
    <property type="project" value="UniProtKB-EC"/>
</dbReference>
<comment type="similarity">
    <text evidence="2 7">Belongs to the UDP-glucose/GDP-mannose dehydrogenase family.</text>
</comment>
<reference evidence="12 15" key="2">
    <citation type="submission" date="2018-07" db="EMBL/GenBank/DDBJ databases">
        <title>The molecular basis for the intramolecular migration of carboxyl group in the catabolism of para-hydroxybenzoate via gentisate.</title>
        <authorList>
            <person name="Zhao H."/>
            <person name="Xu Y."/>
            <person name="Lin S."/>
            <person name="Spain J.C."/>
            <person name="Zhou N.-Y."/>
        </authorList>
    </citation>
    <scope>NUCLEOTIDE SEQUENCE [LARGE SCALE GENOMIC DNA]</scope>
    <source>
        <strain evidence="12 15">PHB-7a</strain>
    </source>
</reference>
<evidence type="ECO:0000256" key="2">
    <source>
        <dbReference type="ARBA" id="ARBA00006601"/>
    </source>
</evidence>
<feature type="binding site" evidence="9">
    <location>
        <begin position="154"/>
        <end position="157"/>
    </location>
    <ligand>
        <name>substrate</name>
    </ligand>
</feature>
<dbReference type="Pfam" id="PF03721">
    <property type="entry name" value="UDPG_MGDP_dh_N"/>
    <property type="match status" value="1"/>
</dbReference>
<dbReference type="Proteomes" id="UP000260457">
    <property type="component" value="Chromosome"/>
</dbReference>
<evidence type="ECO:0000259" key="11">
    <source>
        <dbReference type="SMART" id="SM00984"/>
    </source>
</evidence>
<protein>
    <recommendedName>
        <fullName evidence="3 7">UDP-glucose 6-dehydrogenase</fullName>
        <ecNumber evidence="3 7">1.1.1.22</ecNumber>
    </recommendedName>
</protein>
<dbReference type="SUPFAM" id="SSF51735">
    <property type="entry name" value="NAD(P)-binding Rossmann-fold domains"/>
    <property type="match status" value="1"/>
</dbReference>
<dbReference type="AlphaFoldDB" id="A0AAX0RYP8"/>
<dbReference type="Gene3D" id="3.40.50.720">
    <property type="entry name" value="NAD(P)-binding Rossmann-like Domain"/>
    <property type="match status" value="2"/>
</dbReference>
<dbReference type="InterPro" id="IPR014026">
    <property type="entry name" value="UDP-Glc/GDP-Man_DH_dimer"/>
</dbReference>
<feature type="binding site" evidence="10">
    <location>
        <position position="123"/>
    </location>
    <ligand>
        <name>NAD(+)</name>
        <dbReference type="ChEBI" id="CHEBI:57540"/>
    </ligand>
</feature>
<dbReference type="InterPro" id="IPR008927">
    <property type="entry name" value="6-PGluconate_DH-like_C_sf"/>
</dbReference>
<evidence type="ECO:0000256" key="6">
    <source>
        <dbReference type="ARBA" id="ARBA00047473"/>
    </source>
</evidence>
<dbReference type="RefSeq" id="WP_098177487.1">
    <property type="nucleotide sequence ID" value="NZ_CP030926.1"/>
</dbReference>
<evidence type="ECO:0000256" key="8">
    <source>
        <dbReference type="PIRSR" id="PIRSR500134-1"/>
    </source>
</evidence>
<accession>A0AAX0RYP8</accession>
<evidence type="ECO:0000313" key="14">
    <source>
        <dbReference type="Proteomes" id="UP000220106"/>
    </source>
</evidence>
<evidence type="ECO:0000256" key="5">
    <source>
        <dbReference type="ARBA" id="ARBA00023027"/>
    </source>
</evidence>
<evidence type="ECO:0000313" key="15">
    <source>
        <dbReference type="Proteomes" id="UP000260457"/>
    </source>
</evidence>
<evidence type="ECO:0000256" key="4">
    <source>
        <dbReference type="ARBA" id="ARBA00023002"/>
    </source>
</evidence>
<organism evidence="13 14">
    <name type="scientific">Peribacillus butanolivorans</name>
    <dbReference type="NCBI Taxonomy" id="421767"/>
    <lineage>
        <taxon>Bacteria</taxon>
        <taxon>Bacillati</taxon>
        <taxon>Bacillota</taxon>
        <taxon>Bacilli</taxon>
        <taxon>Bacillales</taxon>
        <taxon>Bacillaceae</taxon>
        <taxon>Peribacillus</taxon>
    </lineage>
</organism>
<dbReference type="KEGG" id="pbut:DTO10_18030"/>
<dbReference type="GO" id="GO:0051287">
    <property type="term" value="F:NAD binding"/>
    <property type="evidence" value="ECO:0007669"/>
    <property type="project" value="InterPro"/>
</dbReference>
<evidence type="ECO:0000313" key="13">
    <source>
        <dbReference type="EMBL" id="PEJ27923.1"/>
    </source>
</evidence>
<dbReference type="EMBL" id="CP030926">
    <property type="protein sequence ID" value="AXN40072.1"/>
    <property type="molecule type" value="Genomic_DNA"/>
</dbReference>
<dbReference type="PIRSF" id="PIRSF500134">
    <property type="entry name" value="UDPglc_DH_bac"/>
    <property type="match status" value="1"/>
</dbReference>